<reference evidence="1" key="1">
    <citation type="submission" date="2021-02" db="EMBL/GenBank/DDBJ databases">
        <authorList>
            <person name="Han P."/>
        </authorList>
    </citation>
    <scope>NUCLEOTIDE SEQUENCE</scope>
    <source>
        <strain evidence="1">Candidatus Nitrotoga sp. ZN8</strain>
    </source>
</reference>
<comment type="caution">
    <text evidence="1">The sequence shown here is derived from an EMBL/GenBank/DDBJ whole genome shotgun (WGS) entry which is preliminary data.</text>
</comment>
<gene>
    <name evidence="1" type="ORF">NTGZN8_380004</name>
</gene>
<evidence type="ECO:0000313" key="2">
    <source>
        <dbReference type="Proteomes" id="UP000675882"/>
    </source>
</evidence>
<dbReference type="Proteomes" id="UP000675882">
    <property type="component" value="Unassembled WGS sequence"/>
</dbReference>
<organism evidence="1 2">
    <name type="scientific">Candidatus Nitrotoga fabula</name>
    <dbReference type="NCBI Taxonomy" id="2182327"/>
    <lineage>
        <taxon>Bacteria</taxon>
        <taxon>Pseudomonadati</taxon>
        <taxon>Pseudomonadota</taxon>
        <taxon>Betaproteobacteria</taxon>
        <taxon>Nitrosomonadales</taxon>
        <taxon>Gallionellaceae</taxon>
        <taxon>Candidatus Nitrotoga</taxon>
    </lineage>
</organism>
<protein>
    <submittedName>
        <fullName evidence="1">Uncharacterized protein</fullName>
    </submittedName>
</protein>
<proteinExistence type="predicted"/>
<evidence type="ECO:0000313" key="1">
    <source>
        <dbReference type="EMBL" id="CAE6727960.1"/>
    </source>
</evidence>
<accession>A0A916FCC3</accession>
<dbReference type="EMBL" id="CAJNBL010000032">
    <property type="protein sequence ID" value="CAE6727960.1"/>
    <property type="molecule type" value="Genomic_DNA"/>
</dbReference>
<sequence>MRQTGCRPAAGNKGDALGLGQIAEMTHDIMAEEISEQYQQIGIPRQPVGFALVGCMTPGDMLRDADIPVGKQLGNISQAVCTY</sequence>
<keyword evidence="2" id="KW-1185">Reference proteome</keyword>
<name>A0A916FCC3_9PROT</name>
<dbReference type="AlphaFoldDB" id="A0A916FCC3"/>